<feature type="region of interest" description="Disordered" evidence="1">
    <location>
        <begin position="322"/>
        <end position="361"/>
    </location>
</feature>
<evidence type="ECO:0008006" key="4">
    <source>
        <dbReference type="Google" id="ProtNLM"/>
    </source>
</evidence>
<feature type="compositionally biased region" description="Basic and acidic residues" evidence="1">
    <location>
        <begin position="257"/>
        <end position="268"/>
    </location>
</feature>
<reference evidence="2 3" key="1">
    <citation type="submission" date="2015-01" db="EMBL/GenBank/DDBJ databases">
        <title>The Genome Sequence of Cladophialophora immunda CBS83496.</title>
        <authorList>
            <consortium name="The Broad Institute Genomics Platform"/>
            <person name="Cuomo C."/>
            <person name="de Hoog S."/>
            <person name="Gorbushina A."/>
            <person name="Stielow B."/>
            <person name="Teixiera M."/>
            <person name="Abouelleil A."/>
            <person name="Chapman S.B."/>
            <person name="Priest M."/>
            <person name="Young S.K."/>
            <person name="Wortman J."/>
            <person name="Nusbaum C."/>
            <person name="Birren B."/>
        </authorList>
    </citation>
    <scope>NUCLEOTIDE SEQUENCE [LARGE SCALE GENOMIC DNA]</scope>
    <source>
        <strain evidence="2 3">CBS 83496</strain>
    </source>
</reference>
<evidence type="ECO:0000313" key="2">
    <source>
        <dbReference type="EMBL" id="KIW30841.1"/>
    </source>
</evidence>
<organism evidence="2 3">
    <name type="scientific">Cladophialophora immunda</name>
    <dbReference type="NCBI Taxonomy" id="569365"/>
    <lineage>
        <taxon>Eukaryota</taxon>
        <taxon>Fungi</taxon>
        <taxon>Dikarya</taxon>
        <taxon>Ascomycota</taxon>
        <taxon>Pezizomycotina</taxon>
        <taxon>Eurotiomycetes</taxon>
        <taxon>Chaetothyriomycetidae</taxon>
        <taxon>Chaetothyriales</taxon>
        <taxon>Herpotrichiellaceae</taxon>
        <taxon>Cladophialophora</taxon>
    </lineage>
</organism>
<accession>A0A0D1ZS00</accession>
<feature type="region of interest" description="Disordered" evidence="1">
    <location>
        <begin position="60"/>
        <end position="89"/>
    </location>
</feature>
<feature type="region of interest" description="Disordered" evidence="1">
    <location>
        <begin position="387"/>
        <end position="410"/>
    </location>
</feature>
<feature type="region of interest" description="Disordered" evidence="1">
    <location>
        <begin position="24"/>
        <end position="48"/>
    </location>
</feature>
<dbReference type="VEuPathDB" id="FungiDB:PV07_02534"/>
<feature type="compositionally biased region" description="Acidic residues" evidence="1">
    <location>
        <begin position="391"/>
        <end position="408"/>
    </location>
</feature>
<protein>
    <recommendedName>
        <fullName evidence="4">RRM domain-containing protein</fullName>
    </recommendedName>
</protein>
<proteinExistence type="predicted"/>
<evidence type="ECO:0000313" key="3">
    <source>
        <dbReference type="Proteomes" id="UP000054466"/>
    </source>
</evidence>
<sequence>MAASSLYDDPAHIARFLEVLRGTSKSAETETQFNDPWSKLNPQSPDFSPKITVANRHVENGLPKTSNDPQGVQLSHQRGPDASPLAPFQSPFPQVTSTQKSARVDLVQDQNGLVTEPTNPDAEQVLFEEHPNIPNKRPLTPTQHRLLVGKKPGIEHLTEDKLAELSKQTQGYMNNVVDRFRKSKEQNLAHNFIASDHVPSVNLQAENSSHACSSLATDGDQESNPCTPDAASIHYAERTSVNRRASASQNDGPNKSSDQHEAWQEKSPDSVSCHTPVVDYVCKNEQQYGNDYSEQVRDSTGVVPFPSFNEGPPMHALGNVKEDEEERQEPTAAAAVKDKPLSTSTPNLHGHSTVAENSGEESVPVIHKASDSVTPLPHTQSPTIVVTASTDTDDSVEEDNDDDDEQEDRENLVRFKSWGAPAARNKSKSRPRTVILTGLPRGTDFTLVQSLIHGGAIEGMRLIDSNPERITISAHVTFTSADACDRYYAEYPKGLEIRYQGRKWFVLVHKKEQVDVVSGMLQGYLDCGATRVVKVSGADDDWGIVALNKLAEGKTGTRQVEAVQDTYRNGIRTIVFRFANISHAVQFKSHLIRSDDWYGCHVEFAEDPCEKASAIRND</sequence>
<evidence type="ECO:0000256" key="1">
    <source>
        <dbReference type="SAM" id="MobiDB-lite"/>
    </source>
</evidence>
<dbReference type="STRING" id="569365.A0A0D1ZS00"/>
<feature type="compositionally biased region" description="Polar residues" evidence="1">
    <location>
        <begin position="24"/>
        <end position="46"/>
    </location>
</feature>
<keyword evidence="3" id="KW-1185">Reference proteome</keyword>
<dbReference type="EMBL" id="KN847041">
    <property type="protein sequence ID" value="KIW30841.1"/>
    <property type="molecule type" value="Genomic_DNA"/>
</dbReference>
<feature type="region of interest" description="Disordered" evidence="1">
    <location>
        <begin position="241"/>
        <end position="272"/>
    </location>
</feature>
<dbReference type="Proteomes" id="UP000054466">
    <property type="component" value="Unassembled WGS sequence"/>
</dbReference>
<feature type="compositionally biased region" description="Polar residues" evidence="1">
    <location>
        <begin position="242"/>
        <end position="256"/>
    </location>
</feature>
<dbReference type="HOGENOM" id="CLU_033731_0_0_1"/>
<dbReference type="AlphaFoldDB" id="A0A0D1ZS00"/>
<dbReference type="GeneID" id="27341728"/>
<name>A0A0D1ZS00_9EURO</name>
<feature type="compositionally biased region" description="Polar residues" evidence="1">
    <location>
        <begin position="63"/>
        <end position="76"/>
    </location>
</feature>
<dbReference type="RefSeq" id="XP_016251057.1">
    <property type="nucleotide sequence ID" value="XM_016389155.1"/>
</dbReference>
<gene>
    <name evidence="2" type="ORF">PV07_02534</name>
</gene>
<dbReference type="OrthoDB" id="422086at2759"/>